<organism evidence="2 3">
    <name type="scientific">Massilia mucilaginosa</name>
    <dbReference type="NCBI Taxonomy" id="2609282"/>
    <lineage>
        <taxon>Bacteria</taxon>
        <taxon>Pseudomonadati</taxon>
        <taxon>Pseudomonadota</taxon>
        <taxon>Betaproteobacteria</taxon>
        <taxon>Burkholderiales</taxon>
        <taxon>Oxalobacteraceae</taxon>
        <taxon>Telluria group</taxon>
        <taxon>Massilia</taxon>
    </lineage>
</organism>
<evidence type="ECO:0000313" key="2">
    <source>
        <dbReference type="EMBL" id="NHZ87426.1"/>
    </source>
</evidence>
<protein>
    <submittedName>
        <fullName evidence="2">Uncharacterized protein</fullName>
    </submittedName>
</protein>
<proteinExistence type="predicted"/>
<dbReference type="Proteomes" id="UP000609726">
    <property type="component" value="Unassembled WGS sequence"/>
</dbReference>
<comment type="caution">
    <text evidence="2">The sequence shown here is derived from an EMBL/GenBank/DDBJ whole genome shotgun (WGS) entry which is preliminary data.</text>
</comment>
<evidence type="ECO:0000313" key="3">
    <source>
        <dbReference type="Proteomes" id="UP000609726"/>
    </source>
</evidence>
<accession>A0ABX0NKV7</accession>
<reference evidence="2 3" key="1">
    <citation type="submission" date="2019-10" db="EMBL/GenBank/DDBJ databases">
        <title>Taxonomy of Antarctic Massilia spp.: description of Massilia rubra sp. nov., Massilia aquatica sp. nov., Massilia mucilaginosa sp. nov., Massilia frigida sp. nov. isolated from streams, lakes and regoliths.</title>
        <authorList>
            <person name="Holochova P."/>
            <person name="Sedlacek I."/>
            <person name="Kralova S."/>
            <person name="Maslanova I."/>
            <person name="Busse H.-J."/>
            <person name="Stankova E."/>
            <person name="Vrbovska V."/>
            <person name="Kovarovic V."/>
            <person name="Bartak M."/>
            <person name="Svec P."/>
            <person name="Pantucek R."/>
        </authorList>
    </citation>
    <scope>NUCLEOTIDE SEQUENCE [LARGE SCALE GENOMIC DNA]</scope>
    <source>
        <strain evidence="2 3">CCM 8733</strain>
    </source>
</reference>
<sequence>MRLYFTSAARALLTAGLALMALQAPARAATVTINFDAGTALGAEATNLYVAQGVRFPSRPIIAAFFGNQLLQQGEERTCGPLIVEMSAPMGVREVRLRVLNRHLRSYSVAAYAGALQVDLNEFSARPPSFLEPLPPMSRDIVLRAGADEGDITRIVATPSADCFDHMTIDDLVLTTARDIVPIDPVPPPVPPNVVSVLAYEMSQGVMSRLTRPGRSIDTRPDTRLQGLPSKRLSFVAGRNLAVRFFLGASERDIADFNSELLIVVTDRDGTARTRTITENTAGGRSVPRTRATTPLAQQRELVLRRAQVDSSLDYVIPGTFLANARSMRLNLRGSARYGILHQINVSFKGPYRMGVNLFRVRDPGAGPTPTMITGQRLVRYLEDIFPVSGNIRLRHGGTLPVDSTAATDCSTMLGNLHAAAAGTTAGTAILNVNYWSNLFIARNPPGCLGYGWYNTPGALSNLSPSTAGQEIGHNIGMNHVSSGHGESAGGTLGDWEAWPYLHGAIGVVDEASGFNDGAFGLIMRRNGPPPRTPDDFGTWTLSPIAPCQTSTDTLLFPRCAVSDSNVVHDLMSYGPAPALPVWGNELWISDINFYRLQQWFDRCIALDPAHRFFTGSSASFNDPVGACTPAGIRVLPPATTAAAAATNPREILLVSGRIGSDGALAALQFVRKLTTAQLPLTPPGPHALVLRNANGQQVRIPFAEQRGSGHVPDVRQFAVIAPFDPALRQAVIELNGKAVRTLERSGPAPAIALLAPQAGELWRSPLARIGWSLTGLAPQALVYAQYSPDNGASWIPLGLVPAWRNYLELDMHDLQPSKQALIYLSVSEGLRSATALSKPFVIGNVAAPAPPAGDGAAGR</sequence>
<feature type="signal peptide" evidence="1">
    <location>
        <begin position="1"/>
        <end position="28"/>
    </location>
</feature>
<evidence type="ECO:0000256" key="1">
    <source>
        <dbReference type="SAM" id="SignalP"/>
    </source>
</evidence>
<keyword evidence="1" id="KW-0732">Signal</keyword>
<name>A0ABX0NKV7_9BURK</name>
<dbReference type="EMBL" id="WHJH01000001">
    <property type="protein sequence ID" value="NHZ87426.1"/>
    <property type="molecule type" value="Genomic_DNA"/>
</dbReference>
<dbReference type="RefSeq" id="WP_166869734.1">
    <property type="nucleotide sequence ID" value="NZ_WHJH01000001.1"/>
</dbReference>
<gene>
    <name evidence="2" type="ORF">F2P45_00015</name>
</gene>
<feature type="chain" id="PRO_5047543849" evidence="1">
    <location>
        <begin position="29"/>
        <end position="860"/>
    </location>
</feature>
<keyword evidence="3" id="KW-1185">Reference proteome</keyword>